<dbReference type="WBParaSite" id="JU765_v2.g16836.t1">
    <property type="protein sequence ID" value="JU765_v2.g16836.t1"/>
    <property type="gene ID" value="JU765_v2.g16836"/>
</dbReference>
<evidence type="ECO:0000313" key="2">
    <source>
        <dbReference type="WBParaSite" id="JU765_v2.g16836.t1"/>
    </source>
</evidence>
<sequence length="447" mass="49456">MAVNYADGLSPYMDKGVVGRPEIFDDRATFLEKTRQLAKDIQEAKFVVFLVGAGISTSAGIPDFRGPNGVWTLEEQGLTAPSIDFAEALPTFTHHALVALERRGIVKHLISQNVDGLLLKAGFPADRLMEVHGNFFVEKCNRCNTLYYNDHPSAAFGLMKPKKEVLCTRERCRGRVFSTVLDWEQRLPGKYFELSERYVKSADLLVVLGSSLEINPVGDLPKLAKSHKIKTVAVNLQDIKKCGITYKIHARVDDVMEKVMSLLHIQFNPEIHYYHKPIMHSTFPLSEDNLAPLKALKRKSTDSSTSGAKKRKSTKKEADETAITKDEEKELIKDESKIIESEPAAVTTTDEKVIDENAVVEAKEEELVKDEKSEMLETENVAEMVVPAAKAVSTDTVTDNSEGAQASESTDETVCSFGPVTPDEDVSADCLPEIMDGDDDSSQVNDS</sequence>
<dbReference type="Proteomes" id="UP000887576">
    <property type="component" value="Unplaced"/>
</dbReference>
<proteinExistence type="predicted"/>
<organism evidence="1 2">
    <name type="scientific">Panagrolaimus sp. JU765</name>
    <dbReference type="NCBI Taxonomy" id="591449"/>
    <lineage>
        <taxon>Eukaryota</taxon>
        <taxon>Metazoa</taxon>
        <taxon>Ecdysozoa</taxon>
        <taxon>Nematoda</taxon>
        <taxon>Chromadorea</taxon>
        <taxon>Rhabditida</taxon>
        <taxon>Tylenchina</taxon>
        <taxon>Panagrolaimomorpha</taxon>
        <taxon>Panagrolaimoidea</taxon>
        <taxon>Panagrolaimidae</taxon>
        <taxon>Panagrolaimus</taxon>
    </lineage>
</organism>
<protein>
    <submittedName>
        <fullName evidence="2">Deacetylase sirtuin-type domain-containing protein</fullName>
    </submittedName>
</protein>
<accession>A0AC34QIS7</accession>
<name>A0AC34QIS7_9BILA</name>
<evidence type="ECO:0000313" key="1">
    <source>
        <dbReference type="Proteomes" id="UP000887576"/>
    </source>
</evidence>
<reference evidence="2" key="1">
    <citation type="submission" date="2022-11" db="UniProtKB">
        <authorList>
            <consortium name="WormBaseParasite"/>
        </authorList>
    </citation>
    <scope>IDENTIFICATION</scope>
</reference>